<dbReference type="OMA" id="YMMRRFD"/>
<dbReference type="Gene3D" id="3.30.300.30">
    <property type="match status" value="1"/>
</dbReference>
<dbReference type="Pfam" id="PF13193">
    <property type="entry name" value="AMP-binding_C"/>
    <property type="match status" value="1"/>
</dbReference>
<dbReference type="InterPro" id="IPR000873">
    <property type="entry name" value="AMP-dep_synth/lig_dom"/>
</dbReference>
<dbReference type="InterPro" id="IPR045851">
    <property type="entry name" value="AMP-bd_C_sf"/>
</dbReference>
<dbReference type="Proteomes" id="UP000198287">
    <property type="component" value="Unassembled WGS sequence"/>
</dbReference>
<keyword evidence="3" id="KW-0576">Peroxisome</keyword>
<dbReference type="PANTHER" id="PTHR24096">
    <property type="entry name" value="LONG-CHAIN-FATTY-ACID--COA LIGASE"/>
    <property type="match status" value="1"/>
</dbReference>
<dbReference type="Pfam" id="PF00501">
    <property type="entry name" value="AMP-binding"/>
    <property type="match status" value="1"/>
</dbReference>
<evidence type="ECO:0000313" key="6">
    <source>
        <dbReference type="EMBL" id="OXA62362.1"/>
    </source>
</evidence>
<proteinExistence type="inferred from homology"/>
<keyword evidence="7" id="KW-1185">Reference proteome</keyword>
<dbReference type="SUPFAM" id="SSF56801">
    <property type="entry name" value="Acetyl-CoA synthetase-like"/>
    <property type="match status" value="1"/>
</dbReference>
<dbReference type="Gene3D" id="3.40.50.12780">
    <property type="entry name" value="N-terminal domain of ligase-like"/>
    <property type="match status" value="1"/>
</dbReference>
<sequence length="587" mass="64974">MVLIILRTKNPRNIVRSALKCKTDLQSLSRRSYGTSNVTSATSSVAFKKNKWIKPSDTNPYVISSVLDIEPTFNVTIPEFLRSNLHKWENAPAFECAVTGRMYTHGQVHRKSQSFAAALKQHGLQRKEAVCILLPNIPEYPIVALGIWDAGLVASPINPTYTVAEIAKQVADCGGKVLVTIPQFLPAVEKVMEESPTLKSVVVVGEAGGHHSFFDMLNTDVSSARFLRGSDINTLRETAVLPYSSGTTGTPKGVELTHSTFTTNLMQITYPGYRLSEFFDGGAPQDRMFALLPFFHMYGLQIIMANSLYQGGHTLCFPKFEPASFIKGIKHHRPTVLHLVTPLISFLCQCPEITEEDLKHTRGTIAGAAPIGKTLIERFIAKFDQFWDDGAVQRQPLDSPRNEKLSSRSCGILVPGTTSKIVDNELGKVVGPHHTGEICVRGPQVMKGYYQNEKATLDTIDSEGYMKTGDIGYYDEEGFLYIVDRLKELIKVKGLQVAPAELENVLRQHPDIADVAVIGIPHERWGEVPRAYVVPKSKTLTESAVNLFLDDKVAEHKRLVGGVEFIDAIPKAASGKILRRVLKSRFE</sequence>
<dbReference type="EMBL" id="LNIX01000001">
    <property type="protein sequence ID" value="OXA62362.1"/>
    <property type="molecule type" value="Genomic_DNA"/>
</dbReference>
<dbReference type="GO" id="GO:0046949">
    <property type="term" value="P:fatty-acyl-CoA biosynthetic process"/>
    <property type="evidence" value="ECO:0007669"/>
    <property type="project" value="TreeGrafter"/>
</dbReference>
<comment type="caution">
    <text evidence="6">The sequence shown here is derived from an EMBL/GenBank/DDBJ whole genome shotgun (WGS) entry which is preliminary data.</text>
</comment>
<dbReference type="GO" id="GO:0005777">
    <property type="term" value="C:peroxisome"/>
    <property type="evidence" value="ECO:0007669"/>
    <property type="project" value="UniProtKB-SubCell"/>
</dbReference>
<evidence type="ECO:0000313" key="7">
    <source>
        <dbReference type="Proteomes" id="UP000198287"/>
    </source>
</evidence>
<evidence type="ECO:0000256" key="2">
    <source>
        <dbReference type="ARBA" id="ARBA00006432"/>
    </source>
</evidence>
<dbReference type="PROSITE" id="PS00455">
    <property type="entry name" value="AMP_BINDING"/>
    <property type="match status" value="1"/>
</dbReference>
<comment type="subcellular location">
    <subcellularLocation>
        <location evidence="1">Peroxisome</location>
    </subcellularLocation>
</comment>
<dbReference type="OrthoDB" id="10253869at2759"/>
<organism evidence="6 7">
    <name type="scientific">Folsomia candida</name>
    <name type="common">Springtail</name>
    <dbReference type="NCBI Taxonomy" id="158441"/>
    <lineage>
        <taxon>Eukaryota</taxon>
        <taxon>Metazoa</taxon>
        <taxon>Ecdysozoa</taxon>
        <taxon>Arthropoda</taxon>
        <taxon>Hexapoda</taxon>
        <taxon>Collembola</taxon>
        <taxon>Entomobryomorpha</taxon>
        <taxon>Isotomoidea</taxon>
        <taxon>Isotomidae</taxon>
        <taxon>Proisotominae</taxon>
        <taxon>Folsomia</taxon>
    </lineage>
</organism>
<dbReference type="AlphaFoldDB" id="A0A226EXP7"/>
<dbReference type="InterPro" id="IPR020845">
    <property type="entry name" value="AMP-binding_CS"/>
</dbReference>
<gene>
    <name evidence="6" type="ORF">Fcan01_01014</name>
</gene>
<dbReference type="STRING" id="158441.A0A226EXP7"/>
<evidence type="ECO:0000259" key="5">
    <source>
        <dbReference type="Pfam" id="PF13193"/>
    </source>
</evidence>
<keyword evidence="6" id="KW-0436">Ligase</keyword>
<protein>
    <submittedName>
        <fullName evidence="6">4-coumarate--CoA ligase 2</fullName>
    </submittedName>
</protein>
<evidence type="ECO:0000256" key="1">
    <source>
        <dbReference type="ARBA" id="ARBA00004275"/>
    </source>
</evidence>
<evidence type="ECO:0000256" key="3">
    <source>
        <dbReference type="ARBA" id="ARBA00023140"/>
    </source>
</evidence>
<feature type="domain" description="AMP-dependent synthetase/ligase" evidence="4">
    <location>
        <begin position="84"/>
        <end position="450"/>
    </location>
</feature>
<feature type="domain" description="AMP-binding enzyme C-terminal" evidence="5">
    <location>
        <begin position="501"/>
        <end position="576"/>
    </location>
</feature>
<reference evidence="6 7" key="1">
    <citation type="submission" date="2015-12" db="EMBL/GenBank/DDBJ databases">
        <title>The genome of Folsomia candida.</title>
        <authorList>
            <person name="Faddeeva A."/>
            <person name="Derks M.F."/>
            <person name="Anvar Y."/>
            <person name="Smit S."/>
            <person name="Van Straalen N."/>
            <person name="Roelofs D."/>
        </authorList>
    </citation>
    <scope>NUCLEOTIDE SEQUENCE [LARGE SCALE GENOMIC DNA]</scope>
    <source>
        <strain evidence="6 7">VU population</strain>
        <tissue evidence="6">Whole body</tissue>
    </source>
</reference>
<name>A0A226EXP7_FOLCA</name>
<dbReference type="InterPro" id="IPR042099">
    <property type="entry name" value="ANL_N_sf"/>
</dbReference>
<evidence type="ECO:0000259" key="4">
    <source>
        <dbReference type="Pfam" id="PF00501"/>
    </source>
</evidence>
<dbReference type="GO" id="GO:0004467">
    <property type="term" value="F:long-chain fatty acid-CoA ligase activity"/>
    <property type="evidence" value="ECO:0007669"/>
    <property type="project" value="TreeGrafter"/>
</dbReference>
<accession>A0A226EXP7</accession>
<comment type="similarity">
    <text evidence="2">Belongs to the ATP-dependent AMP-binding enzyme family.</text>
</comment>
<dbReference type="PANTHER" id="PTHR24096:SF422">
    <property type="entry name" value="BCDNA.GH02901"/>
    <property type="match status" value="1"/>
</dbReference>
<dbReference type="FunFam" id="3.30.300.30:FF:000007">
    <property type="entry name" value="4-coumarate--CoA ligase 2"/>
    <property type="match status" value="1"/>
</dbReference>
<dbReference type="InterPro" id="IPR025110">
    <property type="entry name" value="AMP-bd_C"/>
</dbReference>
<dbReference type="CDD" id="cd05911">
    <property type="entry name" value="Firefly_Luc_like"/>
    <property type="match status" value="1"/>
</dbReference>